<dbReference type="SFLD" id="SFLDF00027">
    <property type="entry name" value="p-type_atpase"/>
    <property type="match status" value="1"/>
</dbReference>
<dbReference type="PANTHER" id="PTHR43520:SF8">
    <property type="entry name" value="P-TYPE CU(+) TRANSPORTER"/>
    <property type="match status" value="1"/>
</dbReference>
<keyword evidence="15" id="KW-1185">Reference proteome</keyword>
<comment type="catalytic activity">
    <reaction evidence="10">
        <text>ATP + H2O = ADP + phosphate + H(+)</text>
        <dbReference type="Rhea" id="RHEA:13065"/>
        <dbReference type="ChEBI" id="CHEBI:15377"/>
        <dbReference type="ChEBI" id="CHEBI:15378"/>
        <dbReference type="ChEBI" id="CHEBI:30616"/>
        <dbReference type="ChEBI" id="CHEBI:43474"/>
        <dbReference type="ChEBI" id="CHEBI:456216"/>
    </reaction>
</comment>
<evidence type="ECO:0000256" key="7">
    <source>
        <dbReference type="ARBA" id="ARBA00022967"/>
    </source>
</evidence>
<dbReference type="NCBIfam" id="TIGR01511">
    <property type="entry name" value="ATPase-IB1_Cu"/>
    <property type="match status" value="1"/>
</dbReference>
<dbReference type="Gene3D" id="3.40.50.1000">
    <property type="entry name" value="HAD superfamily/HAD-like"/>
    <property type="match status" value="1"/>
</dbReference>
<reference evidence="14 15" key="1">
    <citation type="submission" date="2018-06" db="EMBL/GenBank/DDBJ databases">
        <title>Genomic Encyclopedia of Type Strains, Phase IV (KMG-IV): sequencing the most valuable type-strain genomes for metagenomic binning, comparative biology and taxonomic classification.</title>
        <authorList>
            <person name="Goeker M."/>
        </authorList>
    </citation>
    <scope>NUCLEOTIDE SEQUENCE [LARGE SCALE GENOMIC DNA]</scope>
    <source>
        <strain evidence="14 15">DSM 44599</strain>
    </source>
</reference>
<dbReference type="OrthoDB" id="7059309at2"/>
<comment type="similarity">
    <text evidence="2 12">Belongs to the cation transport ATPase (P-type) (TC 3.A.3) family. Type IB subfamily.</text>
</comment>
<evidence type="ECO:0000313" key="15">
    <source>
        <dbReference type="Proteomes" id="UP000252586"/>
    </source>
</evidence>
<accession>A0A366DQP3</accession>
<feature type="transmembrane region" description="Helical" evidence="12">
    <location>
        <begin position="98"/>
        <end position="116"/>
    </location>
</feature>
<dbReference type="GO" id="GO:0005886">
    <property type="term" value="C:plasma membrane"/>
    <property type="evidence" value="ECO:0007669"/>
    <property type="project" value="UniProtKB-SubCell"/>
</dbReference>
<dbReference type="GO" id="GO:0043682">
    <property type="term" value="F:P-type divalent copper transporter activity"/>
    <property type="evidence" value="ECO:0007669"/>
    <property type="project" value="TreeGrafter"/>
</dbReference>
<dbReference type="EMBL" id="QNRE01000004">
    <property type="protein sequence ID" value="RBO91779.1"/>
    <property type="molecule type" value="Genomic_DNA"/>
</dbReference>
<dbReference type="InterPro" id="IPR023299">
    <property type="entry name" value="ATPase_P-typ_cyto_dom_N"/>
</dbReference>
<dbReference type="InterPro" id="IPR059000">
    <property type="entry name" value="ATPase_P-type_domA"/>
</dbReference>
<name>A0A366DQP3_9NOCA</name>
<dbReference type="FunFam" id="2.70.150.10:FF:000002">
    <property type="entry name" value="Copper-transporting ATPase 1, putative"/>
    <property type="match status" value="1"/>
</dbReference>
<feature type="transmembrane region" description="Helical" evidence="12">
    <location>
        <begin position="200"/>
        <end position="220"/>
    </location>
</feature>
<dbReference type="SUPFAM" id="SSF55008">
    <property type="entry name" value="HMA, heavy metal-associated domain"/>
    <property type="match status" value="1"/>
</dbReference>
<evidence type="ECO:0000313" key="14">
    <source>
        <dbReference type="EMBL" id="RBO91779.1"/>
    </source>
</evidence>
<comment type="subcellular location">
    <subcellularLocation>
        <location evidence="1">Cell membrane</location>
        <topology evidence="1">Multi-pass membrane protein</topology>
    </subcellularLocation>
</comment>
<evidence type="ECO:0000256" key="8">
    <source>
        <dbReference type="ARBA" id="ARBA00022989"/>
    </source>
</evidence>
<dbReference type="GO" id="GO:0005524">
    <property type="term" value="F:ATP binding"/>
    <property type="evidence" value="ECO:0007669"/>
    <property type="project" value="UniProtKB-UniRule"/>
</dbReference>
<dbReference type="PANTHER" id="PTHR43520">
    <property type="entry name" value="ATP7, ISOFORM B"/>
    <property type="match status" value="1"/>
</dbReference>
<dbReference type="InterPro" id="IPR023298">
    <property type="entry name" value="ATPase_P-typ_TM_dom_sf"/>
</dbReference>
<dbReference type="Gene3D" id="2.70.150.10">
    <property type="entry name" value="Calcium-transporting ATPase, cytoplasmic transduction domain A"/>
    <property type="match status" value="1"/>
</dbReference>
<keyword evidence="5 12" id="KW-0547">Nucleotide-binding</keyword>
<dbReference type="InterPro" id="IPR001757">
    <property type="entry name" value="P_typ_ATPase"/>
</dbReference>
<dbReference type="CDD" id="cd00371">
    <property type="entry name" value="HMA"/>
    <property type="match status" value="1"/>
</dbReference>
<evidence type="ECO:0000256" key="12">
    <source>
        <dbReference type="RuleBase" id="RU362081"/>
    </source>
</evidence>
<dbReference type="InterPro" id="IPR036412">
    <property type="entry name" value="HAD-like_sf"/>
</dbReference>
<dbReference type="STRING" id="1210090.GCA_001613185_03434"/>
<dbReference type="SUPFAM" id="SSF81665">
    <property type="entry name" value="Calcium ATPase, transmembrane domain M"/>
    <property type="match status" value="1"/>
</dbReference>
<dbReference type="SFLD" id="SFLDG00002">
    <property type="entry name" value="C1.7:_P-type_atpase_like"/>
    <property type="match status" value="1"/>
</dbReference>
<sequence length="747" mass="76951">MATATQPTGRVELVIGGMTCASCANRIEKKLNKLDGVTATVNYATEKARVDLTGDVSPDELIATVEQAGYTAALPAPEPTAEEAAAAPDATDALRTRLLVSLVLTVPVIAMAMIPALQFTNWQWLSLTLAAPVVVWGALPFHKAAWTNLRHGTATMDTLVSMGTLAALSWSVYALFWGTAGTPGMTHPFEFTIARMDGTGNIYLEAAAGVTTFILAGRYFEARSKRRAGAALRALLELGAKDVAVLRDGKEVRIPIEQLTVGDEFVVRPGEKIATDGVIAEGSSAVDASMLTGESVPVEVAAGDAVVGATVNVGGRLLVRATRIGADTQLAQMAQLVEDAQTGKAQAQRLADRISGIFVPIVIALAAATLGFWLGTGGSVAAAFTAAVAVLIIACPCALGLATPTALMVGTGRGAQLGILIKGPEVLESTRRVDTVVLDKTGTVTTGKMTLLDVVAAEGEDTGEILKLAGSLEDSSEHPIAQAIAKGAREKAGELAAVEGFANVEGLGVQGVVDGHAVVVGRARLLADWSLALDADLERAMSAAEEQGRTAVAVGWDGKARGVLVVADAVKPTSAQAISQLRELGLTPIMLTGDNTAAARAIAAQVGIDEVIAEVLPQDKVATVQRLQDEGKVVAMVGDGVNDAAALAQADLGLAMGTGTDVAIEASDLTLVRGDLRAAADAIRLSRRTLGTIKGNLFWAFAYNVAAIPLAMAGLLNPMIAGAAMAFSSVFVVSNSLRLRGFQSTAS</sequence>
<dbReference type="FunFam" id="3.30.70.100:FF:000005">
    <property type="entry name" value="Copper-exporting P-type ATPase A"/>
    <property type="match status" value="1"/>
</dbReference>
<dbReference type="PROSITE" id="PS50846">
    <property type="entry name" value="HMA_2"/>
    <property type="match status" value="1"/>
</dbReference>
<keyword evidence="7" id="KW-1278">Translocase</keyword>
<dbReference type="InterPro" id="IPR017969">
    <property type="entry name" value="Heavy-metal-associated_CS"/>
</dbReference>
<dbReference type="SUPFAM" id="SSF56784">
    <property type="entry name" value="HAD-like"/>
    <property type="match status" value="1"/>
</dbReference>
<keyword evidence="4 12" id="KW-0479">Metal-binding</keyword>
<keyword evidence="9 12" id="KW-0472">Membrane</keyword>
<feature type="transmembrane region" description="Helical" evidence="12">
    <location>
        <begin position="719"/>
        <end position="737"/>
    </location>
</feature>
<feature type="transmembrane region" description="Helical" evidence="12">
    <location>
        <begin position="354"/>
        <end position="374"/>
    </location>
</feature>
<dbReference type="PROSITE" id="PS01047">
    <property type="entry name" value="HMA_1"/>
    <property type="match status" value="1"/>
</dbReference>
<keyword evidence="12" id="KW-1003">Cell membrane</keyword>
<gene>
    <name evidence="14" type="ORF">DFR74_104488</name>
</gene>
<evidence type="ECO:0000256" key="4">
    <source>
        <dbReference type="ARBA" id="ARBA00022723"/>
    </source>
</evidence>
<evidence type="ECO:0000256" key="11">
    <source>
        <dbReference type="ARBA" id="ARBA00074171"/>
    </source>
</evidence>
<dbReference type="AlphaFoldDB" id="A0A366DQP3"/>
<evidence type="ECO:0000256" key="5">
    <source>
        <dbReference type="ARBA" id="ARBA00022741"/>
    </source>
</evidence>
<feature type="transmembrane region" description="Helical" evidence="12">
    <location>
        <begin position="159"/>
        <end position="180"/>
    </location>
</feature>
<dbReference type="InterPro" id="IPR027256">
    <property type="entry name" value="P-typ_ATPase_IB"/>
</dbReference>
<evidence type="ECO:0000256" key="10">
    <source>
        <dbReference type="ARBA" id="ARBA00049360"/>
    </source>
</evidence>
<dbReference type="Gene3D" id="3.30.70.100">
    <property type="match status" value="1"/>
</dbReference>
<dbReference type="InterPro" id="IPR018303">
    <property type="entry name" value="ATPase_P-typ_P_site"/>
</dbReference>
<dbReference type="InterPro" id="IPR036163">
    <property type="entry name" value="HMA_dom_sf"/>
</dbReference>
<protein>
    <recommendedName>
        <fullName evidence="11">Cation-transporting P-type ATPase B</fullName>
    </recommendedName>
</protein>
<feature type="domain" description="HMA" evidence="13">
    <location>
        <begin position="9"/>
        <end position="73"/>
    </location>
</feature>
<dbReference type="Pfam" id="PF00702">
    <property type="entry name" value="Hydrolase"/>
    <property type="match status" value="1"/>
</dbReference>
<dbReference type="Gene3D" id="3.40.1110.10">
    <property type="entry name" value="Calcium-transporting ATPase, cytoplasmic domain N"/>
    <property type="match status" value="1"/>
</dbReference>
<evidence type="ECO:0000256" key="3">
    <source>
        <dbReference type="ARBA" id="ARBA00022692"/>
    </source>
</evidence>
<dbReference type="Pfam" id="PF00403">
    <property type="entry name" value="HMA"/>
    <property type="match status" value="1"/>
</dbReference>
<organism evidence="14 15">
    <name type="scientific">Nocardia puris</name>
    <dbReference type="NCBI Taxonomy" id="208602"/>
    <lineage>
        <taxon>Bacteria</taxon>
        <taxon>Bacillati</taxon>
        <taxon>Actinomycetota</taxon>
        <taxon>Actinomycetes</taxon>
        <taxon>Mycobacteriales</taxon>
        <taxon>Nocardiaceae</taxon>
        <taxon>Nocardia</taxon>
    </lineage>
</organism>
<dbReference type="CDD" id="cd02094">
    <property type="entry name" value="P-type_ATPase_Cu-like"/>
    <property type="match status" value="1"/>
</dbReference>
<proteinExistence type="inferred from homology"/>
<dbReference type="NCBIfam" id="TIGR01525">
    <property type="entry name" value="ATPase-IB_hvy"/>
    <property type="match status" value="1"/>
</dbReference>
<dbReference type="GO" id="GO:0016887">
    <property type="term" value="F:ATP hydrolysis activity"/>
    <property type="evidence" value="ECO:0007669"/>
    <property type="project" value="InterPro"/>
</dbReference>
<dbReference type="RefSeq" id="WP_067509810.1">
    <property type="nucleotide sequence ID" value="NZ_QNRE01000004.1"/>
</dbReference>
<keyword evidence="6 12" id="KW-0067">ATP-binding</keyword>
<evidence type="ECO:0000256" key="6">
    <source>
        <dbReference type="ARBA" id="ARBA00022840"/>
    </source>
</evidence>
<keyword evidence="8 12" id="KW-1133">Transmembrane helix</keyword>
<evidence type="ECO:0000259" key="13">
    <source>
        <dbReference type="PROSITE" id="PS50846"/>
    </source>
</evidence>
<feature type="transmembrane region" description="Helical" evidence="12">
    <location>
        <begin position="122"/>
        <end position="139"/>
    </location>
</feature>
<dbReference type="InterPro" id="IPR008250">
    <property type="entry name" value="ATPase_P-typ_transduc_dom_A_sf"/>
</dbReference>
<dbReference type="GO" id="GO:0005507">
    <property type="term" value="F:copper ion binding"/>
    <property type="evidence" value="ECO:0007669"/>
    <property type="project" value="TreeGrafter"/>
</dbReference>
<dbReference type="GO" id="GO:0055070">
    <property type="term" value="P:copper ion homeostasis"/>
    <property type="evidence" value="ECO:0007669"/>
    <property type="project" value="TreeGrafter"/>
</dbReference>
<dbReference type="NCBIfam" id="TIGR01494">
    <property type="entry name" value="ATPase_P-type"/>
    <property type="match status" value="1"/>
</dbReference>
<dbReference type="SFLD" id="SFLDS00003">
    <property type="entry name" value="Haloacid_Dehalogenase"/>
    <property type="match status" value="1"/>
</dbReference>
<feature type="transmembrane region" description="Helical" evidence="12">
    <location>
        <begin position="696"/>
        <end position="713"/>
    </location>
</feature>
<dbReference type="InterPro" id="IPR044492">
    <property type="entry name" value="P_typ_ATPase_HD_dom"/>
</dbReference>
<dbReference type="Pfam" id="PF00122">
    <property type="entry name" value="E1-E2_ATPase"/>
    <property type="match status" value="1"/>
</dbReference>
<dbReference type="InterPro" id="IPR023214">
    <property type="entry name" value="HAD_sf"/>
</dbReference>
<feature type="transmembrane region" description="Helical" evidence="12">
    <location>
        <begin position="380"/>
        <end position="403"/>
    </location>
</feature>
<dbReference type="Proteomes" id="UP000252586">
    <property type="component" value="Unassembled WGS sequence"/>
</dbReference>
<dbReference type="PROSITE" id="PS00154">
    <property type="entry name" value="ATPASE_E1_E2"/>
    <property type="match status" value="1"/>
</dbReference>
<evidence type="ECO:0000256" key="1">
    <source>
        <dbReference type="ARBA" id="ARBA00004651"/>
    </source>
</evidence>
<comment type="caution">
    <text evidence="14">The sequence shown here is derived from an EMBL/GenBank/DDBJ whole genome shotgun (WGS) entry which is preliminary data.</text>
</comment>
<keyword evidence="3 12" id="KW-0812">Transmembrane</keyword>
<evidence type="ECO:0000256" key="9">
    <source>
        <dbReference type="ARBA" id="ARBA00023136"/>
    </source>
</evidence>
<dbReference type="PRINTS" id="PR00943">
    <property type="entry name" value="CUATPASE"/>
</dbReference>
<dbReference type="SUPFAM" id="SSF81653">
    <property type="entry name" value="Calcium ATPase, transduction domain A"/>
    <property type="match status" value="1"/>
</dbReference>
<evidence type="ECO:0000256" key="2">
    <source>
        <dbReference type="ARBA" id="ARBA00006024"/>
    </source>
</evidence>
<dbReference type="InterPro" id="IPR006121">
    <property type="entry name" value="HMA_dom"/>
</dbReference>
<dbReference type="PRINTS" id="PR00119">
    <property type="entry name" value="CATATPASE"/>
</dbReference>